<dbReference type="RefSeq" id="WP_295656363.1">
    <property type="nucleotide sequence ID" value="NZ_CADCUP010000023.1"/>
</dbReference>
<protein>
    <submittedName>
        <fullName evidence="5">Succinyl-CoA synthetase, alpha subunit</fullName>
    </submittedName>
</protein>
<evidence type="ECO:0000259" key="3">
    <source>
        <dbReference type="Pfam" id="PF03372"/>
    </source>
</evidence>
<dbReference type="Gene3D" id="3.60.10.10">
    <property type="entry name" value="Endonuclease/exonuclease/phosphatase"/>
    <property type="match status" value="1"/>
</dbReference>
<dbReference type="PANTHER" id="PTHR37957:SF1">
    <property type="entry name" value="PHYTASE-LIKE DOMAIN-CONTAINING PROTEIN"/>
    <property type="match status" value="1"/>
</dbReference>
<feature type="domain" description="Phytase-like" evidence="4">
    <location>
        <begin position="76"/>
        <end position="392"/>
    </location>
</feature>
<dbReference type="InterPro" id="IPR036691">
    <property type="entry name" value="Endo/exonu/phosph_ase_sf"/>
</dbReference>
<feature type="signal peptide" evidence="2">
    <location>
        <begin position="1"/>
        <end position="24"/>
    </location>
</feature>
<gene>
    <name evidence="5" type="ORF">AVDCRST_MAG06-290</name>
</gene>
<dbReference type="Pfam" id="PF03372">
    <property type="entry name" value="Exo_endo_phos"/>
    <property type="match status" value="1"/>
</dbReference>
<organism evidence="5">
    <name type="scientific">uncultured Nocardioides sp</name>
    <dbReference type="NCBI Taxonomy" id="198441"/>
    <lineage>
        <taxon>Bacteria</taxon>
        <taxon>Bacillati</taxon>
        <taxon>Actinomycetota</taxon>
        <taxon>Actinomycetes</taxon>
        <taxon>Propionibacteriales</taxon>
        <taxon>Nocardioidaceae</taxon>
        <taxon>Nocardioides</taxon>
        <taxon>environmental samples</taxon>
    </lineage>
</organism>
<evidence type="ECO:0000256" key="1">
    <source>
        <dbReference type="SAM" id="MobiDB-lite"/>
    </source>
</evidence>
<dbReference type="SUPFAM" id="SSF56219">
    <property type="entry name" value="DNase I-like"/>
    <property type="match status" value="1"/>
</dbReference>
<sequence>MRTHPRAASAVGLTLVLAAGAALSATAPASAGRDGHHHDDGAKLVGWAALPADTFVPGSERSGYFTGNPAAPYAGQPVQGFSGIHSLRDGTYLAMSDNGFGAKANSQDFRLRVHRIRPDLRGGEVSVLGGFDLSDPDGHVPWTIWRDGGCAAAATLPDGYTCPAPDRTLTGWDFDLESMQVAPDGTYWFGDEFGPFLVHTDARGQVLEAPVAAPGVTSPSHPAPDQAPNLPSSKGFEGMAISPDGRTLYPMLEGATDEDKAAGLASDLRIYTAPIGRDGSASFTGDYRRYRMESPDHALGDFIAVNKHEFLVIERDNLSGAAARFKRIYLADLRDRDRDGYADKKLLVDLMDLANPRRLGGQGDPFTFPYVTIEDVEIIDRHTIAVLNDNNYPGTGGRGADVRDVSEFLAVRLDDKLDVDRRLLRSGPAEPAGVRFSTYNASLNRSAAGQLVSDLSTGENAQARAVAEVIQRAAPDVLLVNEFDYVPGGRAAELFRDNYLAVSQNGAPAADYPYYFVAPSNTGVPSGLDLDNNGSVGGGNDAFGFGDFPGQYGMVVYSKYPIDKQDARTFRKFRWKDMPGARLPDDPTTSAPADWYSRKELASVRLSSKSHWDLPIRVSRRETVHFLVSHPTPPVFDGPEDRNGRRNFDEIGFWADYVRGRHASSYIYDDRGRRGGLKRGASFVVAGDLNSDPRDGDSIPGAVQQLLRLPQVNDARTPSSAGAVEASALQGGANAAHRSPARFDTADFADNAPGNLRVDYVLPSRDLDILDSEVFWPVRANPLFRLTGEFPFPTSDHRLVWVDVEAGKRRR</sequence>
<evidence type="ECO:0000259" key="4">
    <source>
        <dbReference type="Pfam" id="PF13449"/>
    </source>
</evidence>
<dbReference type="InterPro" id="IPR005135">
    <property type="entry name" value="Endo/exonuclease/phosphatase"/>
</dbReference>
<feature type="domain" description="Endonuclease/exonuclease/phosphatase" evidence="3">
    <location>
        <begin position="456"/>
        <end position="797"/>
    </location>
</feature>
<evidence type="ECO:0000313" key="5">
    <source>
        <dbReference type="EMBL" id="CAA9373749.1"/>
    </source>
</evidence>
<keyword evidence="2" id="KW-0732">Signal</keyword>
<reference evidence="5" key="1">
    <citation type="submission" date="2020-02" db="EMBL/GenBank/DDBJ databases">
        <authorList>
            <person name="Meier V. D."/>
        </authorList>
    </citation>
    <scope>NUCLEOTIDE SEQUENCE</scope>
    <source>
        <strain evidence="5">AVDCRST_MAG06</strain>
    </source>
</reference>
<evidence type="ECO:0000256" key="2">
    <source>
        <dbReference type="SAM" id="SignalP"/>
    </source>
</evidence>
<dbReference type="EMBL" id="CADCUP010000023">
    <property type="protein sequence ID" value="CAA9373749.1"/>
    <property type="molecule type" value="Genomic_DNA"/>
</dbReference>
<dbReference type="PANTHER" id="PTHR37957">
    <property type="entry name" value="BLR7070 PROTEIN"/>
    <property type="match status" value="1"/>
</dbReference>
<dbReference type="GO" id="GO:0003824">
    <property type="term" value="F:catalytic activity"/>
    <property type="evidence" value="ECO:0007669"/>
    <property type="project" value="InterPro"/>
</dbReference>
<feature type="region of interest" description="Disordered" evidence="1">
    <location>
        <begin position="213"/>
        <end position="232"/>
    </location>
</feature>
<name>A0A6J4N395_9ACTN</name>
<dbReference type="InterPro" id="IPR027372">
    <property type="entry name" value="Phytase-like_dom"/>
</dbReference>
<proteinExistence type="predicted"/>
<dbReference type="Pfam" id="PF13449">
    <property type="entry name" value="Phytase-like"/>
    <property type="match status" value="1"/>
</dbReference>
<dbReference type="AlphaFoldDB" id="A0A6J4N395"/>
<feature type="chain" id="PRO_5026722254" evidence="2">
    <location>
        <begin position="25"/>
        <end position="811"/>
    </location>
</feature>
<dbReference type="SUPFAM" id="SSF63829">
    <property type="entry name" value="Calcium-dependent phosphotriesterase"/>
    <property type="match status" value="1"/>
</dbReference>
<accession>A0A6J4N395</accession>